<feature type="transmembrane region" description="Helical" evidence="1">
    <location>
        <begin position="95"/>
        <end position="113"/>
    </location>
</feature>
<evidence type="ECO:0000313" key="4">
    <source>
        <dbReference type="EMBL" id="NDU94817.1"/>
    </source>
</evidence>
<keyword evidence="5" id="KW-1185">Reference proteome</keyword>
<organism evidence="4 5">
    <name type="scientific">Spirosoma terrae</name>
    <dbReference type="NCBI Taxonomy" id="1968276"/>
    <lineage>
        <taxon>Bacteria</taxon>
        <taxon>Pseudomonadati</taxon>
        <taxon>Bacteroidota</taxon>
        <taxon>Cytophagia</taxon>
        <taxon>Cytophagales</taxon>
        <taxon>Cytophagaceae</taxon>
        <taxon>Spirosoma</taxon>
    </lineage>
</organism>
<dbReference type="Pfam" id="PF04773">
    <property type="entry name" value="FecR"/>
    <property type="match status" value="1"/>
</dbReference>
<dbReference type="AlphaFoldDB" id="A0A6L9L5S9"/>
<dbReference type="InterPro" id="IPR012373">
    <property type="entry name" value="Ferrdict_sens_TM"/>
</dbReference>
<keyword evidence="1" id="KW-0812">Transmembrane</keyword>
<gene>
    <name evidence="4" type="ORF">GK108_08025</name>
</gene>
<dbReference type="GO" id="GO:0016989">
    <property type="term" value="F:sigma factor antagonist activity"/>
    <property type="evidence" value="ECO:0007669"/>
    <property type="project" value="TreeGrafter"/>
</dbReference>
<dbReference type="PIRSF" id="PIRSF018266">
    <property type="entry name" value="FecR"/>
    <property type="match status" value="1"/>
</dbReference>
<dbReference type="InterPro" id="IPR006860">
    <property type="entry name" value="FecR"/>
</dbReference>
<evidence type="ECO:0000256" key="1">
    <source>
        <dbReference type="SAM" id="Phobius"/>
    </source>
</evidence>
<protein>
    <submittedName>
        <fullName evidence="4">DUF4974 domain-containing protein</fullName>
    </submittedName>
</protein>
<keyword evidence="1" id="KW-1133">Transmembrane helix</keyword>
<sequence length="350" mass="40169">MKTTLSRQIIWNFFEGKTTPMQNTLIQEWLADPNSQELYFQWLEEWERDNPQFTPNVEAAYARSLQLVQEIEPQTDDITLTEEPVVRSFVSRFRFVQWVAAACVMLVAGAYLLRNEWYYKRYETGYGEVRTIRLPDNSRVSLNAHSVLTVPRFGFGSGQREVQLTGEAEFAIQHMPDHRRFIVRTPDQLEVQVLGTEFIVYSRERGSKVVLSQGKVQLRQLRDLTAKPVIMLPGDIATLSQEGHFSLRHQQQLPTHQAWKHRRFMFENTSVAEIAYQISEHFGVNVVVSDPALSRRTLGGTFQANSAMSVLQVLADILNVQITQTKQPDPTVDRDSVPTYVLTSLPKSIP</sequence>
<accession>A0A6L9L5S9</accession>
<dbReference type="PANTHER" id="PTHR30273">
    <property type="entry name" value="PERIPLASMIC SIGNAL SENSOR AND SIGMA FACTOR ACTIVATOR FECR-RELATED"/>
    <property type="match status" value="1"/>
</dbReference>
<keyword evidence="1" id="KW-0472">Membrane</keyword>
<evidence type="ECO:0000259" key="3">
    <source>
        <dbReference type="Pfam" id="PF16344"/>
    </source>
</evidence>
<evidence type="ECO:0000313" key="5">
    <source>
        <dbReference type="Proteomes" id="UP000474175"/>
    </source>
</evidence>
<comment type="caution">
    <text evidence="4">The sequence shown here is derived from an EMBL/GenBank/DDBJ whole genome shotgun (WGS) entry which is preliminary data.</text>
</comment>
<name>A0A6L9L5S9_9BACT</name>
<dbReference type="EMBL" id="JAAFZH010000003">
    <property type="protein sequence ID" value="NDU94817.1"/>
    <property type="molecule type" value="Genomic_DNA"/>
</dbReference>
<dbReference type="Gene3D" id="2.60.120.1440">
    <property type="match status" value="1"/>
</dbReference>
<proteinExistence type="predicted"/>
<dbReference type="Gene3D" id="3.55.50.30">
    <property type="match status" value="1"/>
</dbReference>
<reference evidence="4 5" key="1">
    <citation type="submission" date="2020-02" db="EMBL/GenBank/DDBJ databases">
        <title>Draft genome sequence of two Spirosoma agri KCTC 52727 and Spirosoma terrae KCTC 52035.</title>
        <authorList>
            <person name="Rojas J."/>
            <person name="Ambika Manirajan B."/>
            <person name="Suarez C."/>
            <person name="Ratering S."/>
            <person name="Schnell S."/>
        </authorList>
    </citation>
    <scope>NUCLEOTIDE SEQUENCE [LARGE SCALE GENOMIC DNA]</scope>
    <source>
        <strain evidence="4 5">KCTC 52035</strain>
    </source>
</reference>
<dbReference type="Proteomes" id="UP000474175">
    <property type="component" value="Unassembled WGS sequence"/>
</dbReference>
<feature type="domain" description="FecR protein" evidence="2">
    <location>
        <begin position="121"/>
        <end position="217"/>
    </location>
</feature>
<dbReference type="Pfam" id="PF16344">
    <property type="entry name" value="FecR_C"/>
    <property type="match status" value="1"/>
</dbReference>
<dbReference type="RefSeq" id="WP_163945553.1">
    <property type="nucleotide sequence ID" value="NZ_JAAFZH010000003.1"/>
</dbReference>
<evidence type="ECO:0000259" key="2">
    <source>
        <dbReference type="Pfam" id="PF04773"/>
    </source>
</evidence>
<dbReference type="PANTHER" id="PTHR30273:SF2">
    <property type="entry name" value="PROTEIN FECR"/>
    <property type="match status" value="1"/>
</dbReference>
<feature type="domain" description="Protein FecR C-terminal" evidence="3">
    <location>
        <begin position="263"/>
        <end position="324"/>
    </location>
</feature>
<dbReference type="InterPro" id="IPR032508">
    <property type="entry name" value="FecR_C"/>
</dbReference>